<dbReference type="PROSITE" id="PS50297">
    <property type="entry name" value="ANK_REP_REGION"/>
    <property type="match status" value="1"/>
</dbReference>
<dbReference type="Proteomes" id="UP001216907">
    <property type="component" value="Unassembled WGS sequence"/>
</dbReference>
<evidence type="ECO:0000256" key="3">
    <source>
        <dbReference type="SAM" id="Phobius"/>
    </source>
</evidence>
<keyword evidence="3" id="KW-0472">Membrane</keyword>
<feature type="region of interest" description="Disordered" evidence="2">
    <location>
        <begin position="163"/>
        <end position="189"/>
    </location>
</feature>
<dbReference type="InterPro" id="IPR002110">
    <property type="entry name" value="Ankyrin_rpt"/>
</dbReference>
<dbReference type="SUPFAM" id="SSF48403">
    <property type="entry name" value="Ankyrin repeat"/>
    <property type="match status" value="1"/>
</dbReference>
<keyword evidence="3" id="KW-1133">Transmembrane helix</keyword>
<dbReference type="SMART" id="SM00248">
    <property type="entry name" value="ANK"/>
    <property type="match status" value="3"/>
</dbReference>
<accession>A0ABT6FBU9</accession>
<feature type="transmembrane region" description="Helical" evidence="3">
    <location>
        <begin position="12"/>
        <end position="31"/>
    </location>
</feature>
<comment type="caution">
    <text evidence="4">The sequence shown here is derived from an EMBL/GenBank/DDBJ whole genome shotgun (WGS) entry which is preliminary data.</text>
</comment>
<dbReference type="InterPro" id="IPR039323">
    <property type="entry name" value="ANKRD_45/46/60"/>
</dbReference>
<evidence type="ECO:0000313" key="5">
    <source>
        <dbReference type="Proteomes" id="UP001216907"/>
    </source>
</evidence>
<dbReference type="PANTHER" id="PTHR22677:SF4">
    <property type="entry name" value="USHER SYNDROME TYPE-1G PROTEIN-LIKE PROTEIN"/>
    <property type="match status" value="1"/>
</dbReference>
<dbReference type="RefSeq" id="WP_277861386.1">
    <property type="nucleotide sequence ID" value="NZ_JARRAG010000002.1"/>
</dbReference>
<protein>
    <submittedName>
        <fullName evidence="4">Ankyrin repeat domain-containing protein</fullName>
    </submittedName>
</protein>
<evidence type="ECO:0000313" key="4">
    <source>
        <dbReference type="EMBL" id="MDG3005037.1"/>
    </source>
</evidence>
<reference evidence="4 5" key="1">
    <citation type="submission" date="2023-03" db="EMBL/GenBank/DDBJ databases">
        <title>Paludisphaera mucosa sp. nov. a novel planctomycete from northern fen.</title>
        <authorList>
            <person name="Ivanova A."/>
        </authorList>
    </citation>
    <scope>NUCLEOTIDE SEQUENCE [LARGE SCALE GENOMIC DNA]</scope>
    <source>
        <strain evidence="4 5">Pla2</strain>
    </source>
</reference>
<organism evidence="4 5">
    <name type="scientific">Paludisphaera mucosa</name>
    <dbReference type="NCBI Taxonomy" id="3030827"/>
    <lineage>
        <taxon>Bacteria</taxon>
        <taxon>Pseudomonadati</taxon>
        <taxon>Planctomycetota</taxon>
        <taxon>Planctomycetia</taxon>
        <taxon>Isosphaerales</taxon>
        <taxon>Isosphaeraceae</taxon>
        <taxon>Paludisphaera</taxon>
    </lineage>
</organism>
<gene>
    <name evidence="4" type="ORF">PZE19_14715</name>
</gene>
<keyword evidence="5" id="KW-1185">Reference proteome</keyword>
<dbReference type="PROSITE" id="PS50088">
    <property type="entry name" value="ANK_REPEAT"/>
    <property type="match status" value="2"/>
</dbReference>
<feature type="repeat" description="ANK" evidence="1">
    <location>
        <begin position="80"/>
        <end position="109"/>
    </location>
</feature>
<keyword evidence="1" id="KW-0040">ANK repeat</keyword>
<keyword evidence="3" id="KW-0812">Transmembrane</keyword>
<dbReference type="EMBL" id="JARRAG010000002">
    <property type="protein sequence ID" value="MDG3005037.1"/>
    <property type="molecule type" value="Genomic_DNA"/>
</dbReference>
<dbReference type="Pfam" id="PF12796">
    <property type="entry name" value="Ank_2"/>
    <property type="match status" value="1"/>
</dbReference>
<dbReference type="PANTHER" id="PTHR22677">
    <property type="entry name" value="ANKYRIN REPEAT DOMAIN-CONTAINING PROTEIN 60"/>
    <property type="match status" value="1"/>
</dbReference>
<sequence>MADRSRFRVGLRVRTLLLLIAAVAIGLGAYIRHRRWEERREELPYEILRAAQLGDAPLIRSLLAEGADVNSVTDGRFPWTPLMNAAFHGRTDCVRLLLENGADPDRQDLDFYSAITLAAAEAHWDIVRILVEHGADTTRGDLYSTTALGYARRQGEDEMIRYLESKTPGKGSQGDAAASSDETDEGPGG</sequence>
<dbReference type="InterPro" id="IPR036770">
    <property type="entry name" value="Ankyrin_rpt-contain_sf"/>
</dbReference>
<proteinExistence type="predicted"/>
<feature type="repeat" description="ANK" evidence="1">
    <location>
        <begin position="110"/>
        <end position="142"/>
    </location>
</feature>
<evidence type="ECO:0000256" key="2">
    <source>
        <dbReference type="SAM" id="MobiDB-lite"/>
    </source>
</evidence>
<evidence type="ECO:0000256" key="1">
    <source>
        <dbReference type="PROSITE-ProRule" id="PRU00023"/>
    </source>
</evidence>
<dbReference type="Gene3D" id="1.25.40.20">
    <property type="entry name" value="Ankyrin repeat-containing domain"/>
    <property type="match status" value="1"/>
</dbReference>
<name>A0ABT6FBU9_9BACT</name>